<reference evidence="2 3" key="1">
    <citation type="submission" date="2017-12" db="EMBL/GenBank/DDBJ databases">
        <title>Comparative genomics of Botrytis spp.</title>
        <authorList>
            <person name="Valero-Jimenez C.A."/>
            <person name="Tapia P."/>
            <person name="Veloso J."/>
            <person name="Silva-Moreno E."/>
            <person name="Staats M."/>
            <person name="Valdes J.H."/>
            <person name="Van Kan J.A.L."/>
        </authorList>
    </citation>
    <scope>NUCLEOTIDE SEQUENCE [LARGE SCALE GENOMIC DNA]</scope>
    <source>
        <strain evidence="2 3">Be9601</strain>
    </source>
</reference>
<organism evidence="2 3">
    <name type="scientific">Botrytis elliptica</name>
    <dbReference type="NCBI Taxonomy" id="278938"/>
    <lineage>
        <taxon>Eukaryota</taxon>
        <taxon>Fungi</taxon>
        <taxon>Dikarya</taxon>
        <taxon>Ascomycota</taxon>
        <taxon>Pezizomycotina</taxon>
        <taxon>Leotiomycetes</taxon>
        <taxon>Helotiales</taxon>
        <taxon>Sclerotiniaceae</taxon>
        <taxon>Botrytis</taxon>
    </lineage>
</organism>
<dbReference type="Proteomes" id="UP000297229">
    <property type="component" value="Unassembled WGS sequence"/>
</dbReference>
<feature type="compositionally biased region" description="Low complexity" evidence="1">
    <location>
        <begin position="1"/>
        <end position="17"/>
    </location>
</feature>
<evidence type="ECO:0000313" key="2">
    <source>
        <dbReference type="EMBL" id="TGO77686.1"/>
    </source>
</evidence>
<evidence type="ECO:0000256" key="1">
    <source>
        <dbReference type="SAM" id="MobiDB-lite"/>
    </source>
</evidence>
<dbReference type="EMBL" id="PQXM01000095">
    <property type="protein sequence ID" value="TGO77686.1"/>
    <property type="molecule type" value="Genomic_DNA"/>
</dbReference>
<accession>A0A4Z1JW79</accession>
<gene>
    <name evidence="2" type="ORF">BELL_0095g00130</name>
</gene>
<feature type="region of interest" description="Disordered" evidence="1">
    <location>
        <begin position="1"/>
        <end position="22"/>
    </location>
</feature>
<name>A0A4Z1JW79_9HELO</name>
<protein>
    <submittedName>
        <fullName evidence="2">Uncharacterized protein</fullName>
    </submittedName>
</protein>
<keyword evidence="3" id="KW-1185">Reference proteome</keyword>
<dbReference type="AlphaFoldDB" id="A0A4Z1JW79"/>
<comment type="caution">
    <text evidence="2">The sequence shown here is derived from an EMBL/GenBank/DDBJ whole genome shotgun (WGS) entry which is preliminary data.</text>
</comment>
<sequence>MGNNNNDTNTTTQPTLTGDQSSVIGQDRPLLFALNLDQNNNNSAANYAITSTISDALNPRNFGLELKVVGNEDKTISRSLPRPQMTTGMMGHLASSALMLILLDGGVRVDQKYNAIKNDHELASLHLHYTSRAETAPIRARTIAVTRSAMRESPLSALRIYDII</sequence>
<evidence type="ECO:0000313" key="3">
    <source>
        <dbReference type="Proteomes" id="UP000297229"/>
    </source>
</evidence>
<proteinExistence type="predicted"/>